<evidence type="ECO:0008006" key="3">
    <source>
        <dbReference type="Google" id="ProtNLM"/>
    </source>
</evidence>
<evidence type="ECO:0000313" key="2">
    <source>
        <dbReference type="Proteomes" id="UP000029995"/>
    </source>
</evidence>
<dbReference type="EMBL" id="JANX01000415">
    <property type="protein sequence ID" value="KGM31904.1"/>
    <property type="molecule type" value="Genomic_DNA"/>
</dbReference>
<gene>
    <name evidence="1" type="ORF">P409_24525</name>
</gene>
<sequence length="113" mass="12372">RLILFDHVDRGGYQEAPRLDAGEPFLRNPPLLAAMPKRLAAAGWRAAGTRELHDRTIGWYRTLVGKIERSRDRIEEIAGPEGYDHVLALYQGLVDAAAAGRLGAAIVTAERVG</sequence>
<organism evidence="1 2">
    <name type="scientific">Inquilinus limosus MP06</name>
    <dbReference type="NCBI Taxonomy" id="1398085"/>
    <lineage>
        <taxon>Bacteria</taxon>
        <taxon>Pseudomonadati</taxon>
        <taxon>Pseudomonadota</taxon>
        <taxon>Alphaproteobacteria</taxon>
        <taxon>Rhodospirillales</taxon>
        <taxon>Rhodospirillaceae</taxon>
        <taxon>Inquilinus</taxon>
    </lineage>
</organism>
<name>A0A0A0D1J4_9PROT</name>
<evidence type="ECO:0000313" key="1">
    <source>
        <dbReference type="EMBL" id="KGM31904.1"/>
    </source>
</evidence>
<protein>
    <recommendedName>
        <fullName evidence="3">SAM-dependent methyltransferase</fullName>
    </recommendedName>
</protein>
<reference evidence="1 2" key="1">
    <citation type="submission" date="2014-01" db="EMBL/GenBank/DDBJ databases">
        <title>Genome sequence determination for a cystic fibrosis isolate, Inquilinus limosus.</title>
        <authorList>
            <person name="Pino M."/>
            <person name="Di Conza J."/>
            <person name="Gutkind G."/>
        </authorList>
    </citation>
    <scope>NUCLEOTIDE SEQUENCE [LARGE SCALE GENOMIC DNA]</scope>
    <source>
        <strain evidence="1 2">MP06</strain>
    </source>
</reference>
<dbReference type="RefSeq" id="WP_034844772.1">
    <property type="nucleotide sequence ID" value="NZ_JANX01000415.1"/>
</dbReference>
<dbReference type="AlphaFoldDB" id="A0A0A0D1J4"/>
<dbReference type="InterPro" id="IPR029063">
    <property type="entry name" value="SAM-dependent_MTases_sf"/>
</dbReference>
<comment type="caution">
    <text evidence="1">The sequence shown here is derived from an EMBL/GenBank/DDBJ whole genome shotgun (WGS) entry which is preliminary data.</text>
</comment>
<dbReference type="OrthoDB" id="9765084at2"/>
<dbReference type="Proteomes" id="UP000029995">
    <property type="component" value="Unassembled WGS sequence"/>
</dbReference>
<accession>A0A0A0D1J4</accession>
<feature type="non-terminal residue" evidence="1">
    <location>
        <position position="1"/>
    </location>
</feature>
<proteinExistence type="predicted"/>
<dbReference type="Gene3D" id="3.40.50.150">
    <property type="entry name" value="Vaccinia Virus protein VP39"/>
    <property type="match status" value="1"/>
</dbReference>